<dbReference type="EMBL" id="JH413828">
    <property type="protein sequence ID" value="EHL30605.1"/>
    <property type="molecule type" value="Genomic_DNA"/>
</dbReference>
<sequence>MIGRAKLDKEFFSAPPDMSHSFSAGNIAVQHGAGTYAIESLFTLEKLLAAKRSEIKDPFLRFLVDKSGNAWFARETRPWMPAPKHYQMTGDALDSAYCATAGTMKFKNSSYTRLKSINHHSGDFHPSFHSLRLFLAILIVNEKTLPFRLPRILVVKEFDSQGKMICKHRWSVARIKNWVHSFSHDQELIKRLSKQDADTKIVRYEARNLNGKETHKDKNHPLIPTKTPLKNKLLRLRKLFC</sequence>
<dbReference type="HOGENOM" id="CLU_1150747_0_0_6"/>
<accession>G9EQ30</accession>
<evidence type="ECO:0000313" key="2">
    <source>
        <dbReference type="Proteomes" id="UP000002770"/>
    </source>
</evidence>
<keyword evidence="2" id="KW-1185">Reference proteome</keyword>
<dbReference type="InParanoid" id="G9EQ30"/>
<evidence type="ECO:0000313" key="1">
    <source>
        <dbReference type="EMBL" id="EHL30605.1"/>
    </source>
</evidence>
<dbReference type="eggNOG" id="ENOG5031T9S">
    <property type="taxonomic scope" value="Bacteria"/>
</dbReference>
<gene>
    <name evidence="1" type="ORF">LDG_7374</name>
</gene>
<dbReference type="AlphaFoldDB" id="G9EQ30"/>
<reference evidence="1 2" key="1">
    <citation type="journal article" date="2011" name="BMC Genomics">
        <title>Insight into cross-talk between intra-amoebal pathogens.</title>
        <authorList>
            <person name="Gimenez G."/>
            <person name="Bertelli C."/>
            <person name="Moliner C."/>
            <person name="Robert C."/>
            <person name="Raoult D."/>
            <person name="Fournier P.E."/>
            <person name="Greub G."/>
        </authorList>
    </citation>
    <scope>NUCLEOTIDE SEQUENCE [LARGE SCALE GENOMIC DNA]</scope>
    <source>
        <strain evidence="1 2">LLAP12</strain>
    </source>
</reference>
<proteinExistence type="predicted"/>
<name>G9EQ30_9GAMM</name>
<organism evidence="1 2">
    <name type="scientific">Legionella drancourtii LLAP12</name>
    <dbReference type="NCBI Taxonomy" id="658187"/>
    <lineage>
        <taxon>Bacteria</taxon>
        <taxon>Pseudomonadati</taxon>
        <taxon>Pseudomonadota</taxon>
        <taxon>Gammaproteobacteria</taxon>
        <taxon>Legionellales</taxon>
        <taxon>Legionellaceae</taxon>
        <taxon>Legionella</taxon>
    </lineage>
</organism>
<dbReference type="RefSeq" id="WP_006871285.1">
    <property type="nucleotide sequence ID" value="NZ_JH413828.1"/>
</dbReference>
<protein>
    <submittedName>
        <fullName evidence="1">Uncharacterized protein</fullName>
    </submittedName>
</protein>
<dbReference type="Proteomes" id="UP000002770">
    <property type="component" value="Unassembled WGS sequence"/>
</dbReference>